<organism evidence="1 2">
    <name type="scientific">Pseudomonas phage PhL_UNISO_PA-DSM_ph0034</name>
    <dbReference type="NCBI Taxonomy" id="2812900"/>
    <lineage>
        <taxon>Viruses</taxon>
        <taxon>Duplodnaviria</taxon>
        <taxon>Heunggongvirae</taxon>
        <taxon>Uroviricota</taxon>
        <taxon>Caudoviricetes</taxon>
        <taxon>Vandenendeviridae</taxon>
        <taxon>Skurskavirinae</taxon>
        <taxon>Pakpunavirus</taxon>
        <taxon>Pakpunavirus ph0034</taxon>
    </lineage>
</organism>
<dbReference type="Proteomes" id="UP001054841">
    <property type="component" value="Segment"/>
</dbReference>
<evidence type="ECO:0000313" key="2">
    <source>
        <dbReference type="Proteomes" id="UP001054841"/>
    </source>
</evidence>
<name>A0A9E6QA46_9CAUD</name>
<accession>A0A9E6QA46</accession>
<evidence type="ECO:0000313" key="1">
    <source>
        <dbReference type="EMBL" id="QYC95259.1"/>
    </source>
</evidence>
<reference evidence="1 2" key="1">
    <citation type="journal article" date="2022" name="Future Microbiol.">
        <title>Characterization and in vitro testing of newly isolated lytic bacteriophages for the biocontrol of Pseudomonas aeruginosa.</title>
        <authorList>
            <person name="Harada L.K."/>
            <person name="Silva E.C."/>
            <person name="Rossi F.P."/>
            <person name="Cieza B."/>
            <person name="Oliveira T.J."/>
            <person name="Pereira C."/>
            <person name="Tomazetto G."/>
            <person name="Silva B.B."/>
            <person name="Squina F.M."/>
            <person name="Vila M.M."/>
            <person name="Setubal J.C."/>
            <person name="Ha T."/>
            <person name="da Silva A.M."/>
            <person name="Balcao V.M."/>
        </authorList>
    </citation>
    <scope>NUCLEOTIDE SEQUENCE [LARGE SCALE GENOMIC DNA]</scope>
</reference>
<proteinExistence type="predicted"/>
<protein>
    <submittedName>
        <fullName evidence="1">Uncharacterized protein</fullName>
    </submittedName>
</protein>
<dbReference type="RefSeq" id="YP_010763299.1">
    <property type="nucleotide sequence ID" value="NC_073610.1"/>
</dbReference>
<dbReference type="EMBL" id="MW526259">
    <property type="protein sequence ID" value="QYC95259.1"/>
    <property type="molecule type" value="Genomic_DNA"/>
</dbReference>
<sequence length="92" mass="10642">MSNLVWELVWEEEYEPDSRMGLWIGNPPSKEQLVDALTEVDWRLEGDRVEEAAISLLKSGGYKVSQYHWLNLDSFFADTGLGEEVEIDHEEL</sequence>
<dbReference type="KEGG" id="vg:80100018"/>
<keyword evidence="2" id="KW-1185">Reference proteome</keyword>
<dbReference type="GeneID" id="80100018"/>